<dbReference type="Proteomes" id="UP001497482">
    <property type="component" value="Chromosome 18"/>
</dbReference>
<sequence>MAFSFSLQHSVNSPPEPHRGTAMQAPLAPLAPLVSAINTLYAVSVICLERYHTARYFLPESKAKVSIAPRNQKEASLAEP</sequence>
<keyword evidence="2" id="KW-0812">Transmembrane</keyword>
<proteinExistence type="predicted"/>
<evidence type="ECO:0000256" key="2">
    <source>
        <dbReference type="SAM" id="Phobius"/>
    </source>
</evidence>
<name>A0AAV2KGX9_KNICA</name>
<dbReference type="AlphaFoldDB" id="A0AAV2KGX9"/>
<reference evidence="3 4" key="1">
    <citation type="submission" date="2024-04" db="EMBL/GenBank/DDBJ databases">
        <authorList>
            <person name="Waldvogel A.-M."/>
            <person name="Schoenle A."/>
        </authorList>
    </citation>
    <scope>NUCLEOTIDE SEQUENCE [LARGE SCALE GENOMIC DNA]</scope>
</reference>
<evidence type="ECO:0000313" key="4">
    <source>
        <dbReference type="Proteomes" id="UP001497482"/>
    </source>
</evidence>
<keyword evidence="4" id="KW-1185">Reference proteome</keyword>
<keyword evidence="2" id="KW-0472">Membrane</keyword>
<protein>
    <submittedName>
        <fullName evidence="3">Uncharacterized protein</fullName>
    </submittedName>
</protein>
<evidence type="ECO:0000313" key="3">
    <source>
        <dbReference type="EMBL" id="CAL1587437.1"/>
    </source>
</evidence>
<accession>A0AAV2KGX9</accession>
<organism evidence="3 4">
    <name type="scientific">Knipowitschia caucasica</name>
    <name type="common">Caucasian dwarf goby</name>
    <name type="synonym">Pomatoschistus caucasicus</name>
    <dbReference type="NCBI Taxonomy" id="637954"/>
    <lineage>
        <taxon>Eukaryota</taxon>
        <taxon>Metazoa</taxon>
        <taxon>Chordata</taxon>
        <taxon>Craniata</taxon>
        <taxon>Vertebrata</taxon>
        <taxon>Euteleostomi</taxon>
        <taxon>Actinopterygii</taxon>
        <taxon>Neopterygii</taxon>
        <taxon>Teleostei</taxon>
        <taxon>Neoteleostei</taxon>
        <taxon>Acanthomorphata</taxon>
        <taxon>Gobiaria</taxon>
        <taxon>Gobiiformes</taxon>
        <taxon>Gobioidei</taxon>
        <taxon>Gobiidae</taxon>
        <taxon>Gobiinae</taxon>
        <taxon>Knipowitschia</taxon>
    </lineage>
</organism>
<keyword evidence="2" id="KW-1133">Transmembrane helix</keyword>
<feature type="region of interest" description="Disordered" evidence="1">
    <location>
        <begin position="1"/>
        <end position="23"/>
    </location>
</feature>
<gene>
    <name evidence="3" type="ORF">KC01_LOCUS17397</name>
</gene>
<dbReference type="EMBL" id="OZ035840">
    <property type="protein sequence ID" value="CAL1587437.1"/>
    <property type="molecule type" value="Genomic_DNA"/>
</dbReference>
<feature type="transmembrane region" description="Helical" evidence="2">
    <location>
        <begin position="27"/>
        <end position="48"/>
    </location>
</feature>
<feature type="compositionally biased region" description="Polar residues" evidence="1">
    <location>
        <begin position="1"/>
        <end position="13"/>
    </location>
</feature>
<evidence type="ECO:0000256" key="1">
    <source>
        <dbReference type="SAM" id="MobiDB-lite"/>
    </source>
</evidence>